<feature type="compositionally biased region" description="Polar residues" evidence="7">
    <location>
        <begin position="402"/>
        <end position="425"/>
    </location>
</feature>
<sequence>MSSSSSSSSSSYPRYQTPPRSFADTPTRQSVNPTTTFHFDQDPILPEHHLFDTHNNNSPFALNSPFKSSNSANSPFLDSPTSSFAPTFPKSFVNTRNLCTPVKGSSFAQVNNDSTDSLSSNAIMQQQPPSPSLRPTAKGGTKRKSTNINSTPLRQHSLTPLHIQSANSQHASSSISNEISSSAPLQVRLAPLPSRRLSQRTAKYKAEAESRVQKQTTATMTRLQLSEEQAAGRDDDSSIFADDTAPTKIRRDASLGKKLGRHLAQTKAKQLAQADEVVEAVSPGGHVSKRRARSRPVSLELLESVATAKNNNSVLAFPSLPRDTPPSPLAECSHSRRRVPGLNSTVSFSSVQSQSPVPASPSMRAPMARLESSATLFFGGPTISPAARPGMRSRHSYGGDTSIPSLGNTSVPDSKRSTGSGWTMRSPSKSPDSSPFSVVPEQRELRSLFDDDEDEEGFFSESSFSSTSIAGIPADSSFSDSSRFTMTVTEGTPPSRRISTASTGTLLPKKYKPRDSGIAISDDDDLFRLSSSLPSNPSLQQLHVMPRASTSVNTVSDAEDAAALITPGIEPDASSGWPVHVAGEFAMDVDMPDFSDDGGAHSAKVDGFIKRTLAAGGKASSGDGGGKKPVPGTPVKKAKKTIAGVRPWQSAVTNKVGLNFGVEPPGQNERKKGRKSLPAIFANAMASSPDGDEATDSEGEGEESPSLAGGRESRYTGVGLGRPSVKQSTSRMPWLMRRSSSGMISSGSESTLGTPTRTDKKTMRLSPLVKSRKFDKSSPSARSASSSSTSSIATLNSPTTHRGPHANAAPRAFTPIQHAFDSMQEPRSGRFEREFVQIDEIGSGQFGKVIKVRRRDGGNDGELSALKKSKRFDGSRHRLRVREEVDILEHLSIKASRTCGSTGGVARHPNVLAYLDSWEEDEVLYIQTELCDMGNFGNFLWEFGRSYAYLDEGRMWKVIVDLSSGLQFIHHAGVIHLDLKPANIFLTKEGRFKIGDFGMASLWPRRSTSAGADDNDIGSFEREGDKLYMAPEILQGRYGMAADIFSLGMTVLEAASNIVVPDQGESWHRLRQEDFSEVDCQGSPQLQALILSMMRTDPAERSGIDSVCQGRVVCRARDAMERGHVEAMRKGLPVFEASPLAVPEEGFLTHILGGDDLLD</sequence>
<dbReference type="STRING" id="1884261.A0A5C3QHQ2"/>
<comment type="similarity">
    <text evidence="5">Belongs to the protein kinase superfamily. Ser/Thr protein kinase family. GCN2 subfamily.</text>
</comment>
<evidence type="ECO:0000256" key="5">
    <source>
        <dbReference type="ARBA" id="ARBA00037982"/>
    </source>
</evidence>
<feature type="compositionally biased region" description="Low complexity" evidence="7">
    <location>
        <begin position="777"/>
        <end position="793"/>
    </location>
</feature>
<dbReference type="OrthoDB" id="5337378at2759"/>
<feature type="region of interest" description="Disordered" evidence="7">
    <location>
        <begin position="381"/>
        <end position="440"/>
    </location>
</feature>
<feature type="compositionally biased region" description="Low complexity" evidence="7">
    <location>
        <begin position="1"/>
        <end position="11"/>
    </location>
</feature>
<dbReference type="AlphaFoldDB" id="A0A5C3QHQ2"/>
<name>A0A5C3QHQ2_9AGAR</name>
<dbReference type="PANTHER" id="PTHR11042">
    <property type="entry name" value="EUKARYOTIC TRANSLATION INITIATION FACTOR 2-ALPHA KINASE EIF2-ALPHA KINASE -RELATED"/>
    <property type="match status" value="1"/>
</dbReference>
<organism evidence="9 10">
    <name type="scientific">Pterulicium gracile</name>
    <dbReference type="NCBI Taxonomy" id="1884261"/>
    <lineage>
        <taxon>Eukaryota</taxon>
        <taxon>Fungi</taxon>
        <taxon>Dikarya</taxon>
        <taxon>Basidiomycota</taxon>
        <taxon>Agaricomycotina</taxon>
        <taxon>Agaricomycetes</taxon>
        <taxon>Agaricomycetidae</taxon>
        <taxon>Agaricales</taxon>
        <taxon>Pleurotineae</taxon>
        <taxon>Pterulaceae</taxon>
        <taxon>Pterulicium</taxon>
    </lineage>
</organism>
<feature type="compositionally biased region" description="Acidic residues" evidence="7">
    <location>
        <begin position="690"/>
        <end position="703"/>
    </location>
</feature>
<feature type="compositionally biased region" description="Polar residues" evidence="7">
    <location>
        <begin position="146"/>
        <end position="157"/>
    </location>
</feature>
<accession>A0A5C3QHQ2</accession>
<dbReference type="Proteomes" id="UP000305067">
    <property type="component" value="Unassembled WGS sequence"/>
</dbReference>
<keyword evidence="4 6" id="KW-0067">ATP-binding</keyword>
<dbReference type="PROSITE" id="PS00108">
    <property type="entry name" value="PROTEIN_KINASE_ST"/>
    <property type="match status" value="1"/>
</dbReference>
<reference evidence="9 10" key="1">
    <citation type="journal article" date="2019" name="Nat. Ecol. Evol.">
        <title>Megaphylogeny resolves global patterns of mushroom evolution.</title>
        <authorList>
            <person name="Varga T."/>
            <person name="Krizsan K."/>
            <person name="Foldi C."/>
            <person name="Dima B."/>
            <person name="Sanchez-Garcia M."/>
            <person name="Sanchez-Ramirez S."/>
            <person name="Szollosi G.J."/>
            <person name="Szarkandi J.G."/>
            <person name="Papp V."/>
            <person name="Albert L."/>
            <person name="Andreopoulos W."/>
            <person name="Angelini C."/>
            <person name="Antonin V."/>
            <person name="Barry K.W."/>
            <person name="Bougher N.L."/>
            <person name="Buchanan P."/>
            <person name="Buyck B."/>
            <person name="Bense V."/>
            <person name="Catcheside P."/>
            <person name="Chovatia M."/>
            <person name="Cooper J."/>
            <person name="Damon W."/>
            <person name="Desjardin D."/>
            <person name="Finy P."/>
            <person name="Geml J."/>
            <person name="Haridas S."/>
            <person name="Hughes K."/>
            <person name="Justo A."/>
            <person name="Karasinski D."/>
            <person name="Kautmanova I."/>
            <person name="Kiss B."/>
            <person name="Kocsube S."/>
            <person name="Kotiranta H."/>
            <person name="LaButti K.M."/>
            <person name="Lechner B.E."/>
            <person name="Liimatainen K."/>
            <person name="Lipzen A."/>
            <person name="Lukacs Z."/>
            <person name="Mihaltcheva S."/>
            <person name="Morgado L.N."/>
            <person name="Niskanen T."/>
            <person name="Noordeloos M.E."/>
            <person name="Ohm R.A."/>
            <person name="Ortiz-Santana B."/>
            <person name="Ovrebo C."/>
            <person name="Racz N."/>
            <person name="Riley R."/>
            <person name="Savchenko A."/>
            <person name="Shiryaev A."/>
            <person name="Soop K."/>
            <person name="Spirin V."/>
            <person name="Szebenyi C."/>
            <person name="Tomsovsky M."/>
            <person name="Tulloss R.E."/>
            <person name="Uehling J."/>
            <person name="Grigoriev I.V."/>
            <person name="Vagvolgyi C."/>
            <person name="Papp T."/>
            <person name="Martin F.M."/>
            <person name="Miettinen O."/>
            <person name="Hibbett D.S."/>
            <person name="Nagy L.G."/>
        </authorList>
    </citation>
    <scope>NUCLEOTIDE SEQUENCE [LARGE SCALE GENOMIC DNA]</scope>
    <source>
        <strain evidence="9 10">CBS 309.79</strain>
    </source>
</reference>
<evidence type="ECO:0000256" key="7">
    <source>
        <dbReference type="SAM" id="MobiDB-lite"/>
    </source>
</evidence>
<feature type="compositionally biased region" description="Low complexity" evidence="7">
    <location>
        <begin position="736"/>
        <end position="750"/>
    </location>
</feature>
<dbReference type="Pfam" id="PF00069">
    <property type="entry name" value="Pkinase"/>
    <property type="match status" value="1"/>
</dbReference>
<dbReference type="PROSITE" id="PS50011">
    <property type="entry name" value="PROTEIN_KINASE_DOM"/>
    <property type="match status" value="1"/>
</dbReference>
<feature type="region of interest" description="Disordered" evidence="7">
    <location>
        <begin position="615"/>
        <end position="643"/>
    </location>
</feature>
<feature type="region of interest" description="Disordered" evidence="7">
    <location>
        <begin position="1"/>
        <end position="42"/>
    </location>
</feature>
<dbReference type="GO" id="GO:0004672">
    <property type="term" value="F:protein kinase activity"/>
    <property type="evidence" value="ECO:0007669"/>
    <property type="project" value="InterPro"/>
</dbReference>
<dbReference type="Gene3D" id="1.10.510.10">
    <property type="entry name" value="Transferase(Phosphotransferase) domain 1"/>
    <property type="match status" value="1"/>
</dbReference>
<feature type="region of interest" description="Disordered" evidence="7">
    <location>
        <begin position="105"/>
        <end position="157"/>
    </location>
</feature>
<feature type="compositionally biased region" description="Low complexity" evidence="7">
    <location>
        <begin position="426"/>
        <end position="440"/>
    </location>
</feature>
<feature type="compositionally biased region" description="Polar residues" evidence="7">
    <location>
        <begin position="106"/>
        <end position="127"/>
    </location>
</feature>
<dbReference type="PROSITE" id="PS00107">
    <property type="entry name" value="PROTEIN_KINASE_ATP"/>
    <property type="match status" value="1"/>
</dbReference>
<keyword evidence="3" id="KW-0418">Kinase</keyword>
<proteinExistence type="inferred from homology"/>
<dbReference type="InterPro" id="IPR000719">
    <property type="entry name" value="Prot_kinase_dom"/>
</dbReference>
<feature type="compositionally biased region" description="Low complexity" evidence="7">
    <location>
        <begin position="344"/>
        <end position="362"/>
    </location>
</feature>
<feature type="compositionally biased region" description="Polar residues" evidence="7">
    <location>
        <begin position="24"/>
        <end position="38"/>
    </location>
</feature>
<feature type="region of interest" description="Disordered" evidence="7">
    <location>
        <begin position="685"/>
        <end position="807"/>
    </location>
</feature>
<feature type="binding site" evidence="6">
    <location>
        <position position="867"/>
    </location>
    <ligand>
        <name>ATP</name>
        <dbReference type="ChEBI" id="CHEBI:30616"/>
    </ligand>
</feature>
<evidence type="ECO:0000313" key="9">
    <source>
        <dbReference type="EMBL" id="TFL01595.1"/>
    </source>
</evidence>
<dbReference type="InterPro" id="IPR017441">
    <property type="entry name" value="Protein_kinase_ATP_BS"/>
</dbReference>
<dbReference type="InterPro" id="IPR011009">
    <property type="entry name" value="Kinase-like_dom_sf"/>
</dbReference>
<evidence type="ECO:0000256" key="1">
    <source>
        <dbReference type="ARBA" id="ARBA00022679"/>
    </source>
</evidence>
<protein>
    <recommendedName>
        <fullName evidence="8">Protein kinase domain-containing protein</fullName>
    </recommendedName>
</protein>
<dbReference type="SUPFAM" id="SSF56112">
    <property type="entry name" value="Protein kinase-like (PK-like)"/>
    <property type="match status" value="1"/>
</dbReference>
<dbReference type="GO" id="GO:0005634">
    <property type="term" value="C:nucleus"/>
    <property type="evidence" value="ECO:0007669"/>
    <property type="project" value="TreeGrafter"/>
</dbReference>
<gene>
    <name evidence="9" type="ORF">BDV98DRAFT_567220</name>
</gene>
<dbReference type="Gene3D" id="3.30.200.20">
    <property type="entry name" value="Phosphorylase Kinase, domain 1"/>
    <property type="match status" value="1"/>
</dbReference>
<evidence type="ECO:0000313" key="10">
    <source>
        <dbReference type="Proteomes" id="UP000305067"/>
    </source>
</evidence>
<keyword evidence="2 6" id="KW-0547">Nucleotide-binding</keyword>
<evidence type="ECO:0000256" key="2">
    <source>
        <dbReference type="ARBA" id="ARBA00022741"/>
    </source>
</evidence>
<keyword evidence="10" id="KW-1185">Reference proteome</keyword>
<dbReference type="InterPro" id="IPR008271">
    <property type="entry name" value="Ser/Thr_kinase_AS"/>
</dbReference>
<feature type="domain" description="Protein kinase" evidence="8">
    <location>
        <begin position="835"/>
        <end position="1113"/>
    </location>
</feature>
<dbReference type="EMBL" id="ML178824">
    <property type="protein sequence ID" value="TFL01595.1"/>
    <property type="molecule type" value="Genomic_DNA"/>
</dbReference>
<evidence type="ECO:0000256" key="6">
    <source>
        <dbReference type="PROSITE-ProRule" id="PRU10141"/>
    </source>
</evidence>
<feature type="region of interest" description="Disordered" evidence="7">
    <location>
        <begin position="318"/>
        <end position="365"/>
    </location>
</feature>
<dbReference type="GO" id="GO:0005524">
    <property type="term" value="F:ATP binding"/>
    <property type="evidence" value="ECO:0007669"/>
    <property type="project" value="UniProtKB-UniRule"/>
</dbReference>
<dbReference type="PANTHER" id="PTHR11042:SF189">
    <property type="entry name" value="PROTEIN KINASE DOMAIN-CONTAINING PROTEIN"/>
    <property type="match status" value="1"/>
</dbReference>
<dbReference type="InterPro" id="IPR050339">
    <property type="entry name" value="CC_SR_Kinase"/>
</dbReference>
<evidence type="ECO:0000256" key="4">
    <source>
        <dbReference type="ARBA" id="ARBA00022840"/>
    </source>
</evidence>
<dbReference type="SMART" id="SM00220">
    <property type="entry name" value="S_TKc"/>
    <property type="match status" value="1"/>
</dbReference>
<evidence type="ECO:0000256" key="3">
    <source>
        <dbReference type="ARBA" id="ARBA00022777"/>
    </source>
</evidence>
<evidence type="ECO:0000259" key="8">
    <source>
        <dbReference type="PROSITE" id="PS50011"/>
    </source>
</evidence>
<dbReference type="GO" id="GO:0005737">
    <property type="term" value="C:cytoplasm"/>
    <property type="evidence" value="ECO:0007669"/>
    <property type="project" value="TreeGrafter"/>
</dbReference>
<keyword evidence="1" id="KW-0808">Transferase</keyword>